<protein>
    <submittedName>
        <fullName evidence="1">Uncharacterized protein</fullName>
    </submittedName>
</protein>
<name>A0ACC0UFT5_9AGAM</name>
<keyword evidence="2" id="KW-1185">Reference proteome</keyword>
<proteinExistence type="predicted"/>
<evidence type="ECO:0000313" key="2">
    <source>
        <dbReference type="Proteomes" id="UP001207468"/>
    </source>
</evidence>
<sequence>MPKSRPLRPFSIKPNPEGKRSASSAGRPPSPTFSETTNVSAVNLGENGPSKIITRSDLKASMQCYENLLNACSNYQSALLTMSRATAAFADAMETCAGMKGPSYEQGTRLQASAGLHHLMANHWHILSETLDKQFEKPLRQHLDTYRTIVHERSSSYERALREKSHVIRETETRNMNRKERNLQSFREALSVLQRQVEVLDQLKAQHYAEIVEHEEEVWDVVQGKICLVVRSSLDVFDRLTSKASDPVIEPMLQSIPDPFDSYGQAHSEDQIFSILPPLSILAPSPSPGPLTATPQTVTSDVFAIGTSAGWAHSNGAGLYSDTASEWADATPSASSSHPRSPTRPARSSSPPQHPNRPSSPPGSNPRRAESKLRSVLSVIDETHQKQIEDAVPSGVVDAANRPSGPRDPSTGWTNFPFEENTRSDSQDTTPRHSCIQACVTDSRCEPS</sequence>
<gene>
    <name evidence="1" type="ORF">F5148DRAFT_1010917</name>
</gene>
<dbReference type="EMBL" id="JAGFNK010000042">
    <property type="protein sequence ID" value="KAI9510445.1"/>
    <property type="molecule type" value="Genomic_DNA"/>
</dbReference>
<organism evidence="1 2">
    <name type="scientific">Russula earlei</name>
    <dbReference type="NCBI Taxonomy" id="71964"/>
    <lineage>
        <taxon>Eukaryota</taxon>
        <taxon>Fungi</taxon>
        <taxon>Dikarya</taxon>
        <taxon>Basidiomycota</taxon>
        <taxon>Agaricomycotina</taxon>
        <taxon>Agaricomycetes</taxon>
        <taxon>Russulales</taxon>
        <taxon>Russulaceae</taxon>
        <taxon>Russula</taxon>
    </lineage>
</organism>
<evidence type="ECO:0000313" key="1">
    <source>
        <dbReference type="EMBL" id="KAI9510445.1"/>
    </source>
</evidence>
<accession>A0ACC0UFT5</accession>
<dbReference type="Proteomes" id="UP001207468">
    <property type="component" value="Unassembled WGS sequence"/>
</dbReference>
<comment type="caution">
    <text evidence="1">The sequence shown here is derived from an EMBL/GenBank/DDBJ whole genome shotgun (WGS) entry which is preliminary data.</text>
</comment>
<reference evidence="1" key="1">
    <citation type="submission" date="2021-03" db="EMBL/GenBank/DDBJ databases">
        <title>Evolutionary priming and transition to the ectomycorrhizal habit in an iconic lineage of mushroom-forming fungi: is preadaptation a requirement?</title>
        <authorList>
            <consortium name="DOE Joint Genome Institute"/>
            <person name="Looney B.P."/>
            <person name="Miyauchi S."/>
            <person name="Morin E."/>
            <person name="Drula E."/>
            <person name="Courty P.E."/>
            <person name="Chicoki N."/>
            <person name="Fauchery L."/>
            <person name="Kohler A."/>
            <person name="Kuo A."/>
            <person name="LaButti K."/>
            <person name="Pangilinan J."/>
            <person name="Lipzen A."/>
            <person name="Riley R."/>
            <person name="Andreopoulos W."/>
            <person name="He G."/>
            <person name="Johnson J."/>
            <person name="Barry K.W."/>
            <person name="Grigoriev I.V."/>
            <person name="Nagy L."/>
            <person name="Hibbett D."/>
            <person name="Henrissat B."/>
            <person name="Matheny P.B."/>
            <person name="Labbe J."/>
            <person name="Martin A.F."/>
        </authorList>
    </citation>
    <scope>NUCLEOTIDE SEQUENCE</scope>
    <source>
        <strain evidence="1">BPL698</strain>
    </source>
</reference>